<comment type="caution">
    <text evidence="2">The sequence shown here is derived from an EMBL/GenBank/DDBJ whole genome shotgun (WGS) entry which is preliminary data.</text>
</comment>
<dbReference type="RefSeq" id="WP_121877164.1">
    <property type="nucleotide sequence ID" value="NZ_REFJ01000004.1"/>
</dbReference>
<dbReference type="EMBL" id="REFJ01000004">
    <property type="protein sequence ID" value="RMA79408.1"/>
    <property type="molecule type" value="Genomic_DNA"/>
</dbReference>
<name>A0A3M0A9A7_9GAMM</name>
<dbReference type="PANTHER" id="PTHR43056">
    <property type="entry name" value="PEPTIDASE S9 PROLYL OLIGOPEPTIDASE"/>
    <property type="match status" value="1"/>
</dbReference>
<reference evidence="2 3" key="1">
    <citation type="submission" date="2018-10" db="EMBL/GenBank/DDBJ databases">
        <title>Genomic Encyclopedia of Type Strains, Phase IV (KMG-IV): sequencing the most valuable type-strain genomes for metagenomic binning, comparative biology and taxonomic classification.</title>
        <authorList>
            <person name="Goeker M."/>
        </authorList>
    </citation>
    <scope>NUCLEOTIDE SEQUENCE [LARGE SCALE GENOMIC DNA]</scope>
    <source>
        <strain evidence="2 3">DSM 25080</strain>
    </source>
</reference>
<dbReference type="SUPFAM" id="SSF82171">
    <property type="entry name" value="DPP6 N-terminal domain-like"/>
    <property type="match status" value="1"/>
</dbReference>
<gene>
    <name evidence="2" type="ORF">DFR27_1849</name>
</gene>
<evidence type="ECO:0000313" key="2">
    <source>
        <dbReference type="EMBL" id="RMA79408.1"/>
    </source>
</evidence>
<dbReference type="InterPro" id="IPR011042">
    <property type="entry name" value="6-blade_b-propeller_TolB-like"/>
</dbReference>
<dbReference type="Gene3D" id="3.40.50.1820">
    <property type="entry name" value="alpha/beta hydrolase"/>
    <property type="match status" value="1"/>
</dbReference>
<dbReference type="PANTHER" id="PTHR43056:SF5">
    <property type="entry name" value="PEPTIDASE S9 PROLYL OLIGOPEPTIDASE CATALYTIC DOMAIN-CONTAINING PROTEIN"/>
    <property type="match status" value="1"/>
</dbReference>
<protein>
    <submittedName>
        <fullName evidence="2">Prolyl oligopeptidase family protein</fullName>
    </submittedName>
</protein>
<dbReference type="Gene3D" id="2.120.10.30">
    <property type="entry name" value="TolB, C-terminal domain"/>
    <property type="match status" value="1"/>
</dbReference>
<dbReference type="InterPro" id="IPR050585">
    <property type="entry name" value="Xaa-Pro_dipeptidyl-ppase/CocE"/>
</dbReference>
<dbReference type="AlphaFoldDB" id="A0A3M0A9A7"/>
<organism evidence="2 3">
    <name type="scientific">Umboniibacter marinipuniceus</name>
    <dbReference type="NCBI Taxonomy" id="569599"/>
    <lineage>
        <taxon>Bacteria</taxon>
        <taxon>Pseudomonadati</taxon>
        <taxon>Pseudomonadota</taxon>
        <taxon>Gammaproteobacteria</taxon>
        <taxon>Cellvibrionales</taxon>
        <taxon>Cellvibrionaceae</taxon>
        <taxon>Umboniibacter</taxon>
    </lineage>
</organism>
<dbReference type="Proteomes" id="UP000267187">
    <property type="component" value="Unassembled WGS sequence"/>
</dbReference>
<dbReference type="GO" id="GO:0008236">
    <property type="term" value="F:serine-type peptidase activity"/>
    <property type="evidence" value="ECO:0007669"/>
    <property type="project" value="InterPro"/>
</dbReference>
<feature type="domain" description="Peptidase S9 prolyl oligopeptidase catalytic" evidence="1">
    <location>
        <begin position="413"/>
        <end position="617"/>
    </location>
</feature>
<dbReference type="GO" id="GO:0006508">
    <property type="term" value="P:proteolysis"/>
    <property type="evidence" value="ECO:0007669"/>
    <property type="project" value="InterPro"/>
</dbReference>
<dbReference type="InterPro" id="IPR001375">
    <property type="entry name" value="Peptidase_S9_cat"/>
</dbReference>
<evidence type="ECO:0000259" key="1">
    <source>
        <dbReference type="Pfam" id="PF00326"/>
    </source>
</evidence>
<dbReference type="OrthoDB" id="4269629at2"/>
<dbReference type="InterPro" id="IPR029058">
    <property type="entry name" value="AB_hydrolase_fold"/>
</dbReference>
<dbReference type="Pfam" id="PF00326">
    <property type="entry name" value="Peptidase_S9"/>
    <property type="match status" value="1"/>
</dbReference>
<proteinExistence type="predicted"/>
<sequence>MRPLSFGSWPSKISSATLSSANRAVNYPQICNDTLFWQEAVTDERRTTIRSLTPEGVANILKPPYGVGTKANIYGGQCWTPTPHGLVFVNKSDQKIYLATHQRTINISPKVAAYYADFHYCAALNSVFFVGEHHREAEHPLATIESIHLLTGEHQILHRTEDFCAAPTVSETGEQIAWMSWSKEVMNWDASTISLAALQNGCLNQLSSLETDPCDGVFQPCFYDQDLWYCSDRSGWSKLYRYAITNGSQALMVDLDRDIGRPLWLYGWSSYCFNSNRVYSVSTREGLTQLWCSSLQGEILEQIELPYSQLEALQSYQDGVVFIASNWCELPTLCAWSPSKGLVVLRSSALEPAETEWISKPEHLRFPTSGESEAYGYFYPPKHPHYHGPEHSLPPLIVMAHGGPTAANTDALNYKVQFWTSRGYAVMDVNYRGSIGYGRHYRESLNGHWGCRDADDVIAAANYLIQTKRVNAKQVAIKGSSAGAYTLLQALRRPSPFQAAACHYGIGDLFALEAETHKFEAGYNRILIGPLPAAEALYQARSPLFHAEQINCPIIFFQGLEDEVVKPEQTQLMCAALAKRSVPYAALYFEGEGHGFRDTDTIDQVLKAEHWFYSQRFGFNIDTNDLPKIGNAQDEVSIQHG</sequence>
<keyword evidence="3" id="KW-1185">Reference proteome</keyword>
<evidence type="ECO:0000313" key="3">
    <source>
        <dbReference type="Proteomes" id="UP000267187"/>
    </source>
</evidence>
<dbReference type="SUPFAM" id="SSF53474">
    <property type="entry name" value="alpha/beta-Hydrolases"/>
    <property type="match status" value="1"/>
</dbReference>
<accession>A0A3M0A9A7</accession>